<proteinExistence type="predicted"/>
<gene>
    <name evidence="3" type="ORF">SAMN05660462_02345</name>
</gene>
<sequence length="270" mass="31586">MKKRYALVVMLILITTIAIGLVYYKETLQVSFYPLAKHIEKMRIFKYVQGYKTFETENFIIRYKDEDEEYAKLTGKIGEKYYENICNIYGYYPPTKNSIIIYNDEKSLLKNLRFNKGNTPIGVYYSGVIHILSPEIWINSSDNLEQIYEVNGPVVHEFTHLLVDEITRGNYPMWLTEGLALYTEYITTGFEWESYNITKEDINIEDLDNNFHAIEQTSAYRKSFEIVKGMSDTWGFEKLRDVLQILGEGTSINKTAKAVLKINLYDLNKL</sequence>
<organism evidence="3 4">
    <name type="scientific">Proteiniborus ethanoligenes</name>
    <dbReference type="NCBI Taxonomy" id="415015"/>
    <lineage>
        <taxon>Bacteria</taxon>
        <taxon>Bacillati</taxon>
        <taxon>Bacillota</taxon>
        <taxon>Clostridia</taxon>
        <taxon>Eubacteriales</taxon>
        <taxon>Proteiniborus</taxon>
    </lineage>
</organism>
<dbReference type="InterPro" id="IPR039568">
    <property type="entry name" value="Peptidase_MA-like_dom"/>
</dbReference>
<evidence type="ECO:0000313" key="4">
    <source>
        <dbReference type="Proteomes" id="UP000198625"/>
    </source>
</evidence>
<accession>A0A1H3REJ4</accession>
<evidence type="ECO:0000256" key="1">
    <source>
        <dbReference type="SAM" id="Phobius"/>
    </source>
</evidence>
<feature type="transmembrane region" description="Helical" evidence="1">
    <location>
        <begin position="5"/>
        <end position="24"/>
    </location>
</feature>
<dbReference type="STRING" id="415015.SAMN05660462_02345"/>
<keyword evidence="4" id="KW-1185">Reference proteome</keyword>
<keyword evidence="1" id="KW-0812">Transmembrane</keyword>
<dbReference type="EMBL" id="FNQE01000027">
    <property type="protein sequence ID" value="SDZ24252.1"/>
    <property type="molecule type" value="Genomic_DNA"/>
</dbReference>
<reference evidence="3 4" key="1">
    <citation type="submission" date="2016-10" db="EMBL/GenBank/DDBJ databases">
        <authorList>
            <person name="de Groot N.N."/>
        </authorList>
    </citation>
    <scope>NUCLEOTIDE SEQUENCE [LARGE SCALE GENOMIC DNA]</scope>
    <source>
        <strain evidence="3 4">DSM 21650</strain>
    </source>
</reference>
<dbReference type="RefSeq" id="WP_176967965.1">
    <property type="nucleotide sequence ID" value="NZ_FNQE01000027.1"/>
</dbReference>
<keyword evidence="1" id="KW-0472">Membrane</keyword>
<evidence type="ECO:0000259" key="2">
    <source>
        <dbReference type="Pfam" id="PF13485"/>
    </source>
</evidence>
<dbReference type="Pfam" id="PF13485">
    <property type="entry name" value="Peptidase_MA_2"/>
    <property type="match status" value="1"/>
</dbReference>
<name>A0A1H3REJ4_9FIRM</name>
<dbReference type="Proteomes" id="UP000198625">
    <property type="component" value="Unassembled WGS sequence"/>
</dbReference>
<evidence type="ECO:0000313" key="3">
    <source>
        <dbReference type="EMBL" id="SDZ24252.1"/>
    </source>
</evidence>
<keyword evidence="1" id="KW-1133">Transmembrane helix</keyword>
<protein>
    <submittedName>
        <fullName evidence="3">Peptidase MA superfamily protein</fullName>
    </submittedName>
</protein>
<dbReference type="AlphaFoldDB" id="A0A1H3REJ4"/>
<feature type="domain" description="Peptidase MA-like" evidence="2">
    <location>
        <begin position="98"/>
        <end position="269"/>
    </location>
</feature>